<dbReference type="RefSeq" id="WP_084058972.1">
    <property type="nucleotide sequence ID" value="NZ_FWXF01000024.1"/>
</dbReference>
<name>A0A1W1XVD4_9BACT</name>
<organism evidence="2 3">
    <name type="scientific">Desulfacinum hydrothermale DSM 13146</name>
    <dbReference type="NCBI Taxonomy" id="1121390"/>
    <lineage>
        <taxon>Bacteria</taxon>
        <taxon>Pseudomonadati</taxon>
        <taxon>Thermodesulfobacteriota</taxon>
        <taxon>Syntrophobacteria</taxon>
        <taxon>Syntrophobacterales</taxon>
        <taxon>Syntrophobacteraceae</taxon>
        <taxon>Desulfacinum</taxon>
    </lineage>
</organism>
<evidence type="ECO:0000313" key="3">
    <source>
        <dbReference type="Proteomes" id="UP000192783"/>
    </source>
</evidence>
<protein>
    <submittedName>
        <fullName evidence="2">Uncharacterized protein</fullName>
    </submittedName>
</protein>
<dbReference type="AlphaFoldDB" id="A0A1W1XVD4"/>
<dbReference type="Proteomes" id="UP000192783">
    <property type="component" value="Unassembled WGS sequence"/>
</dbReference>
<dbReference type="EMBL" id="FWXF01000024">
    <property type="protein sequence ID" value="SMC27804.1"/>
    <property type="molecule type" value="Genomic_DNA"/>
</dbReference>
<keyword evidence="3" id="KW-1185">Reference proteome</keyword>
<accession>A0A1W1XVD4</accession>
<proteinExistence type="predicted"/>
<sequence>MGKKSKKQRRALDKLYRRGRYWEWLEKVEALGLSGQFAEEKRVAWDYVIKKALRTPQGFSLFMRSFPRLQPPEQSPEYRLLTLIHQAPTRTKWEQEIMETEGLSPLGQTFLETLRQRKVTHFPMARLRTGIKKFVDKPEKVTRGDYFDLARRIADPSMANALTQLGHQIHRLRAQNSKRAVKQGWSKVHLDHLAEMDYYLEHYSDLFPPSCQRVFYAPFFVQIHQLLQRLVTTDRPDLFTELVAVLGYSFPVVAGDHEHEFRLWLGGEGTDDLETLVDRTLEREETSFEEKLLLLHRLRRRLHERHNAIDSHLESLFLGPMREDLLEGLDDPTIESSLVRTYEAVLDEMIVRCRNTNERESRQVQRIMEPELCEDIERVSMCLDSDRPISRLLDKAFRAGAAGKRLALLCLLLPQSARQGSLLAKTAQQVIEHSEPVDQEDIRWLIEEYEHLYVPEVNSLRILIERRIVPGELLHTLVWHVLDDVDKQFSLYTNICEPGFRDHPFSLPELPLKIVEVLQSAVRSVEHLPEMEPIVTYLKCFPDGRLSSRGMQRWYRYLLEKDQFGTYVHQNLLPQLDAMKTADEASRSLDPTIPLRIENLLRFMGEDPRAIDTIPWEVLILMIEKLTQYFDGKRDVSFLVKIHNVLQEKKSAGEQYAGKASAALLKLMKAAKTPQRRKRGSRSRGRRQ</sequence>
<feature type="compositionally biased region" description="Basic residues" evidence="1">
    <location>
        <begin position="674"/>
        <end position="688"/>
    </location>
</feature>
<evidence type="ECO:0000256" key="1">
    <source>
        <dbReference type="SAM" id="MobiDB-lite"/>
    </source>
</evidence>
<evidence type="ECO:0000313" key="2">
    <source>
        <dbReference type="EMBL" id="SMC27804.1"/>
    </source>
</evidence>
<gene>
    <name evidence="2" type="ORF">SAMN02746041_03079</name>
</gene>
<feature type="region of interest" description="Disordered" evidence="1">
    <location>
        <begin position="669"/>
        <end position="688"/>
    </location>
</feature>
<dbReference type="STRING" id="1121390.SAMN02746041_03079"/>
<reference evidence="2 3" key="1">
    <citation type="submission" date="2017-04" db="EMBL/GenBank/DDBJ databases">
        <authorList>
            <person name="Afonso C.L."/>
            <person name="Miller P.J."/>
            <person name="Scott M.A."/>
            <person name="Spackman E."/>
            <person name="Goraichik I."/>
            <person name="Dimitrov K.M."/>
            <person name="Suarez D.L."/>
            <person name="Swayne D.E."/>
        </authorList>
    </citation>
    <scope>NUCLEOTIDE SEQUENCE [LARGE SCALE GENOMIC DNA]</scope>
    <source>
        <strain evidence="2 3">DSM 13146</strain>
    </source>
</reference>